<dbReference type="Proteomes" id="UP001283361">
    <property type="component" value="Unassembled WGS sequence"/>
</dbReference>
<organism evidence="1 2">
    <name type="scientific">Elysia crispata</name>
    <name type="common">lettuce slug</name>
    <dbReference type="NCBI Taxonomy" id="231223"/>
    <lineage>
        <taxon>Eukaryota</taxon>
        <taxon>Metazoa</taxon>
        <taxon>Spiralia</taxon>
        <taxon>Lophotrochozoa</taxon>
        <taxon>Mollusca</taxon>
        <taxon>Gastropoda</taxon>
        <taxon>Heterobranchia</taxon>
        <taxon>Euthyneura</taxon>
        <taxon>Panpulmonata</taxon>
        <taxon>Sacoglossa</taxon>
        <taxon>Placobranchoidea</taxon>
        <taxon>Plakobranchidae</taxon>
        <taxon>Elysia</taxon>
    </lineage>
</organism>
<evidence type="ECO:0000313" key="1">
    <source>
        <dbReference type="EMBL" id="KAK3733867.1"/>
    </source>
</evidence>
<sequence length="84" mass="9550">MEFRYLILDIAYTEMKMARLRDWPPLSELPRAEVDSLPLPARYSDLGWLCVPAAKQGTLISVTAVIRFEAVSETSDSKISFLCR</sequence>
<keyword evidence="2" id="KW-1185">Reference proteome</keyword>
<comment type="caution">
    <text evidence="1">The sequence shown here is derived from an EMBL/GenBank/DDBJ whole genome shotgun (WGS) entry which is preliminary data.</text>
</comment>
<reference evidence="1" key="1">
    <citation type="journal article" date="2023" name="G3 (Bethesda)">
        <title>A reference genome for the long-term kleptoplast-retaining sea slug Elysia crispata morphotype clarki.</title>
        <authorList>
            <person name="Eastman K.E."/>
            <person name="Pendleton A.L."/>
            <person name="Shaikh M.A."/>
            <person name="Suttiyut T."/>
            <person name="Ogas R."/>
            <person name="Tomko P."/>
            <person name="Gavelis G."/>
            <person name="Widhalm J.R."/>
            <person name="Wisecaver J.H."/>
        </authorList>
    </citation>
    <scope>NUCLEOTIDE SEQUENCE</scope>
    <source>
        <strain evidence="1">ECLA1</strain>
    </source>
</reference>
<proteinExistence type="predicted"/>
<accession>A0AAE0Y6Q6</accession>
<name>A0AAE0Y6Q6_9GAST</name>
<evidence type="ECO:0000313" key="2">
    <source>
        <dbReference type="Proteomes" id="UP001283361"/>
    </source>
</evidence>
<dbReference type="AlphaFoldDB" id="A0AAE0Y6Q6"/>
<protein>
    <submittedName>
        <fullName evidence="1">Uncharacterized protein</fullName>
    </submittedName>
</protein>
<gene>
    <name evidence="1" type="ORF">RRG08_031807</name>
</gene>
<dbReference type="EMBL" id="JAWDGP010006875">
    <property type="protein sequence ID" value="KAK3733867.1"/>
    <property type="molecule type" value="Genomic_DNA"/>
</dbReference>